<keyword evidence="2" id="KW-1185">Reference proteome</keyword>
<evidence type="ECO:0000313" key="2">
    <source>
        <dbReference type="Proteomes" id="UP000824120"/>
    </source>
</evidence>
<proteinExistence type="predicted"/>
<organism evidence="1 2">
    <name type="scientific">Solanum commersonii</name>
    <name type="common">Commerson's wild potato</name>
    <name type="synonym">Commerson's nightshade</name>
    <dbReference type="NCBI Taxonomy" id="4109"/>
    <lineage>
        <taxon>Eukaryota</taxon>
        <taxon>Viridiplantae</taxon>
        <taxon>Streptophyta</taxon>
        <taxon>Embryophyta</taxon>
        <taxon>Tracheophyta</taxon>
        <taxon>Spermatophyta</taxon>
        <taxon>Magnoliopsida</taxon>
        <taxon>eudicotyledons</taxon>
        <taxon>Gunneridae</taxon>
        <taxon>Pentapetalae</taxon>
        <taxon>asterids</taxon>
        <taxon>lamiids</taxon>
        <taxon>Solanales</taxon>
        <taxon>Solanaceae</taxon>
        <taxon>Solanoideae</taxon>
        <taxon>Solaneae</taxon>
        <taxon>Solanum</taxon>
    </lineage>
</organism>
<name>A0A9J6ALS5_SOLCO</name>
<gene>
    <name evidence="1" type="ORF">H5410_010260</name>
</gene>
<sequence length="154" mass="16891">MVALDSLGKLLHAHGSPIQYVGKSGLLKQMLLGKLLNVLSVKIGRDSLMQQKLSSMLNHAESLYIPRCLNTIADSLARFYLFVEGNLLNSGGCMGRLESRRPKYRTGRRGSSTASKQLLCQAFCAENGTWVVFNGNRSWASGPSAFRGDLGFYC</sequence>
<protein>
    <submittedName>
        <fullName evidence="1">Uncharacterized protein</fullName>
    </submittedName>
</protein>
<dbReference type="AlphaFoldDB" id="A0A9J6ALS5"/>
<reference evidence="1 2" key="1">
    <citation type="submission" date="2020-09" db="EMBL/GenBank/DDBJ databases">
        <title>De no assembly of potato wild relative species, Solanum commersonii.</title>
        <authorList>
            <person name="Cho K."/>
        </authorList>
    </citation>
    <scope>NUCLEOTIDE SEQUENCE [LARGE SCALE GENOMIC DNA]</scope>
    <source>
        <strain evidence="1">LZ3.2</strain>
        <tissue evidence="1">Leaf</tissue>
    </source>
</reference>
<dbReference type="EMBL" id="JACXVP010000002">
    <property type="protein sequence ID" value="KAG5625042.1"/>
    <property type="molecule type" value="Genomic_DNA"/>
</dbReference>
<dbReference type="Proteomes" id="UP000824120">
    <property type="component" value="Chromosome 2"/>
</dbReference>
<accession>A0A9J6ALS5</accession>
<comment type="caution">
    <text evidence="1">The sequence shown here is derived from an EMBL/GenBank/DDBJ whole genome shotgun (WGS) entry which is preliminary data.</text>
</comment>
<evidence type="ECO:0000313" key="1">
    <source>
        <dbReference type="EMBL" id="KAG5625042.1"/>
    </source>
</evidence>